<dbReference type="InterPro" id="IPR044303">
    <property type="entry name" value="ZAT1/4/9"/>
</dbReference>
<feature type="region of interest" description="Disordered" evidence="1">
    <location>
        <begin position="19"/>
        <end position="69"/>
    </location>
</feature>
<gene>
    <name evidence="3" type="ORF">V6N11_060481</name>
</gene>
<feature type="region of interest" description="Disordered" evidence="1">
    <location>
        <begin position="111"/>
        <end position="149"/>
    </location>
</feature>
<dbReference type="InterPro" id="IPR013087">
    <property type="entry name" value="Znf_C2H2_type"/>
</dbReference>
<protein>
    <recommendedName>
        <fullName evidence="2">C2H2-type domain-containing protein</fullName>
    </recommendedName>
</protein>
<evidence type="ECO:0000259" key="2">
    <source>
        <dbReference type="PROSITE" id="PS00028"/>
    </source>
</evidence>
<feature type="compositionally biased region" description="Acidic residues" evidence="1">
    <location>
        <begin position="138"/>
        <end position="149"/>
    </location>
</feature>
<dbReference type="PANTHER" id="PTHR46326:SF8">
    <property type="entry name" value="C2H2-LIKE ZINC FINGER PROTEIN"/>
    <property type="match status" value="1"/>
</dbReference>
<evidence type="ECO:0000313" key="4">
    <source>
        <dbReference type="Proteomes" id="UP001396334"/>
    </source>
</evidence>
<name>A0ABR2QQG4_9ROSI</name>
<evidence type="ECO:0000313" key="3">
    <source>
        <dbReference type="EMBL" id="KAK9002907.1"/>
    </source>
</evidence>
<reference evidence="3 4" key="1">
    <citation type="journal article" date="2024" name="G3 (Bethesda)">
        <title>Genome assembly of Hibiscus sabdariffa L. provides insights into metabolisms of medicinal natural products.</title>
        <authorList>
            <person name="Kim T."/>
        </authorList>
    </citation>
    <scope>NUCLEOTIDE SEQUENCE [LARGE SCALE GENOMIC DNA]</scope>
    <source>
        <strain evidence="3">TK-2024</strain>
        <tissue evidence="3">Old leaves</tissue>
    </source>
</reference>
<feature type="domain" description="C2H2-type" evidence="2">
    <location>
        <begin position="6"/>
        <end position="26"/>
    </location>
</feature>
<accession>A0ABR2QQG4</accession>
<feature type="compositionally biased region" description="Polar residues" evidence="1">
    <location>
        <begin position="116"/>
        <end position="137"/>
    </location>
</feature>
<dbReference type="Proteomes" id="UP001396334">
    <property type="component" value="Unassembled WGS sequence"/>
</dbReference>
<dbReference type="PROSITE" id="PS00028">
    <property type="entry name" value="ZINC_FINGER_C2H2_1"/>
    <property type="match status" value="1"/>
</dbReference>
<organism evidence="3 4">
    <name type="scientific">Hibiscus sabdariffa</name>
    <name type="common">roselle</name>
    <dbReference type="NCBI Taxonomy" id="183260"/>
    <lineage>
        <taxon>Eukaryota</taxon>
        <taxon>Viridiplantae</taxon>
        <taxon>Streptophyta</taxon>
        <taxon>Embryophyta</taxon>
        <taxon>Tracheophyta</taxon>
        <taxon>Spermatophyta</taxon>
        <taxon>Magnoliopsida</taxon>
        <taxon>eudicotyledons</taxon>
        <taxon>Gunneridae</taxon>
        <taxon>Pentapetalae</taxon>
        <taxon>rosids</taxon>
        <taxon>malvids</taxon>
        <taxon>Malvales</taxon>
        <taxon>Malvaceae</taxon>
        <taxon>Malvoideae</taxon>
        <taxon>Hibiscus</taxon>
    </lineage>
</organism>
<sequence length="149" mass="16521">MEKHKCKVCARTFFNGRALGGHLANHPLPPKTTHHHHQFSNRTNSPSSSSSSPDEEQEKSRVTMVEDKPLGYGLKEIPKKSTRFADPEFSFAVDSWSVGTANNATIDKIKKPKMLSSPSLIDSPPTNLKPVSSISDTSLDEDVEREETF</sequence>
<dbReference type="PANTHER" id="PTHR46326">
    <property type="entry name" value="ZINC FINGER PROTEIN ZAT1-RELATED"/>
    <property type="match status" value="1"/>
</dbReference>
<feature type="compositionally biased region" description="Basic and acidic residues" evidence="1">
    <location>
        <begin position="58"/>
        <end position="69"/>
    </location>
</feature>
<evidence type="ECO:0000256" key="1">
    <source>
        <dbReference type="SAM" id="MobiDB-lite"/>
    </source>
</evidence>
<dbReference type="EMBL" id="JBBPBN010000034">
    <property type="protein sequence ID" value="KAK9002907.1"/>
    <property type="molecule type" value="Genomic_DNA"/>
</dbReference>
<comment type="caution">
    <text evidence="3">The sequence shown here is derived from an EMBL/GenBank/DDBJ whole genome shotgun (WGS) entry which is preliminary data.</text>
</comment>
<proteinExistence type="predicted"/>
<keyword evidence="4" id="KW-1185">Reference proteome</keyword>